<evidence type="ECO:0000313" key="4">
    <source>
        <dbReference type="Proteomes" id="UP001183388"/>
    </source>
</evidence>
<proteinExistence type="predicted"/>
<evidence type="ECO:0000313" key="3">
    <source>
        <dbReference type="EMBL" id="MDT0309053.1"/>
    </source>
</evidence>
<organism evidence="3 4">
    <name type="scientific">Streptomyces boetiae</name>
    <dbReference type="NCBI Taxonomy" id="3075541"/>
    <lineage>
        <taxon>Bacteria</taxon>
        <taxon>Bacillati</taxon>
        <taxon>Actinomycetota</taxon>
        <taxon>Actinomycetes</taxon>
        <taxon>Kitasatosporales</taxon>
        <taxon>Streptomycetaceae</taxon>
        <taxon>Streptomyces</taxon>
    </lineage>
</organism>
<evidence type="ECO:0000259" key="2">
    <source>
        <dbReference type="Pfam" id="PF04149"/>
    </source>
</evidence>
<gene>
    <name evidence="3" type="ORF">RM780_19105</name>
</gene>
<feature type="domain" description="DUF397" evidence="2">
    <location>
        <begin position="10"/>
        <end position="60"/>
    </location>
</feature>
<comment type="caution">
    <text evidence="3">The sequence shown here is derived from an EMBL/GenBank/DDBJ whole genome shotgun (WGS) entry which is preliminary data.</text>
</comment>
<feature type="region of interest" description="Disordered" evidence="1">
    <location>
        <begin position="1"/>
        <end position="23"/>
    </location>
</feature>
<dbReference type="RefSeq" id="WP_311632006.1">
    <property type="nucleotide sequence ID" value="NZ_JAVREN010000030.1"/>
</dbReference>
<dbReference type="EMBL" id="JAVREN010000030">
    <property type="protein sequence ID" value="MDT0309053.1"/>
    <property type="molecule type" value="Genomic_DNA"/>
</dbReference>
<sequence>MAIEQGSSDTWTKSSHSGGNGACLEVMSPARNRLAVRDSKAPAGPRLAFAPGSWAAFVDAMGREGLTAAL</sequence>
<name>A0ABU2LD07_9ACTN</name>
<feature type="compositionally biased region" description="Polar residues" evidence="1">
    <location>
        <begin position="1"/>
        <end position="17"/>
    </location>
</feature>
<accession>A0ABU2LD07</accession>
<dbReference type="Pfam" id="PF04149">
    <property type="entry name" value="DUF397"/>
    <property type="match status" value="1"/>
</dbReference>
<reference evidence="4" key="1">
    <citation type="submission" date="2023-07" db="EMBL/GenBank/DDBJ databases">
        <title>30 novel species of actinomycetes from the DSMZ collection.</title>
        <authorList>
            <person name="Nouioui I."/>
        </authorList>
    </citation>
    <scope>NUCLEOTIDE SEQUENCE [LARGE SCALE GENOMIC DNA]</scope>
    <source>
        <strain evidence="4">DSM 44917</strain>
    </source>
</reference>
<dbReference type="Proteomes" id="UP001183388">
    <property type="component" value="Unassembled WGS sequence"/>
</dbReference>
<dbReference type="InterPro" id="IPR007278">
    <property type="entry name" value="DUF397"/>
</dbReference>
<evidence type="ECO:0000256" key="1">
    <source>
        <dbReference type="SAM" id="MobiDB-lite"/>
    </source>
</evidence>
<protein>
    <submittedName>
        <fullName evidence="3">DUF397 domain-containing protein</fullName>
    </submittedName>
</protein>
<keyword evidence="4" id="KW-1185">Reference proteome</keyword>